<reference evidence="1 2" key="1">
    <citation type="submission" date="2021-03" db="EMBL/GenBank/DDBJ databases">
        <title>novel species isolated from a fishpond in China.</title>
        <authorList>
            <person name="Lu H."/>
            <person name="Cai Z."/>
        </authorList>
    </citation>
    <scope>NUCLEOTIDE SEQUENCE [LARGE SCALE GENOMIC DNA]</scope>
    <source>
        <strain evidence="1 2">YJ13C</strain>
    </source>
</reference>
<accession>A0ABS3CES3</accession>
<dbReference type="InterPro" id="IPR013784">
    <property type="entry name" value="Carb-bd-like_fold"/>
</dbReference>
<name>A0ABS3CES3_9BACT</name>
<dbReference type="Pfam" id="PF13715">
    <property type="entry name" value="CarbopepD_reg_2"/>
    <property type="match status" value="1"/>
</dbReference>
<evidence type="ECO:0000313" key="1">
    <source>
        <dbReference type="EMBL" id="MBN7814991.1"/>
    </source>
</evidence>
<dbReference type="SUPFAM" id="SSF49452">
    <property type="entry name" value="Starch-binding domain-like"/>
    <property type="match status" value="1"/>
</dbReference>
<proteinExistence type="predicted"/>
<dbReference type="EMBL" id="JAFKCU010000001">
    <property type="protein sequence ID" value="MBN7814991.1"/>
    <property type="molecule type" value="Genomic_DNA"/>
</dbReference>
<dbReference type="Gene3D" id="2.60.40.1120">
    <property type="entry name" value="Carboxypeptidase-like, regulatory domain"/>
    <property type="match status" value="1"/>
</dbReference>
<gene>
    <name evidence="1" type="ORF">J0A69_06100</name>
</gene>
<evidence type="ECO:0000313" key="2">
    <source>
        <dbReference type="Proteomes" id="UP000664480"/>
    </source>
</evidence>
<dbReference type="Gene3D" id="2.60.40.1930">
    <property type="match status" value="1"/>
</dbReference>
<keyword evidence="2" id="KW-1185">Reference proteome</keyword>
<dbReference type="RefSeq" id="WP_206585629.1">
    <property type="nucleotide sequence ID" value="NZ_JAFKCU010000001.1"/>
</dbReference>
<dbReference type="Proteomes" id="UP000664480">
    <property type="component" value="Unassembled WGS sequence"/>
</dbReference>
<sequence>MRYFFLLCFVGVGQNLFAQTSIIQGKILHNQSKEPLAQTHIFVQGTTFQTFTDSLGEFSLKGLPLGAWELVATKEGFLLESKNISVDQNYSGSDLEILLDEKPELEKSELSEKQQKKLEEDFLKWFYKELGNEGEFKVVNADVLSFRKDLNSNFYWVDSKEALLVQNLKTSYLMSMYFKEPVKMESTLIPDSFLLSYLEMKPGSEEEKKIITDHRLHSYESSPIYELRKLLGSEDSPIEISPSDQKGQFLLRLPFPLKLENGNKSLAFKNNELLIRANGTPVHPENLLARGFENLGSPIPQLPIDFDFDQVSALAGLEKTPESLMERVFLHTDKDIYLMGEELYFKAYMVYGNPLMVSESSKVLHVEILDSSGYSMIHRVFPIENGMSQGKISLTPEFNTRDFIVKSYTLWGANYGEEFEFYKPIQVYTNYPEAKAGSLGILSEGITVFADKEVYNDQDSVTLNILAKNKIGAISGANLSVSIISENSNLFIQPQKDEFVSYASVNPKIKIKDFQNFQLEKELGFTLVGKIKDKNTLIEKSKVEVLVDNFLDKRELIADKDGLFYLNGMQKIGDFSVLIKAKNNLGKQLEEFELEYFSSPNRIDFSSLDFPDLTVEKRPLERIDSLQRSYLALREGEILLEEVEVTSTRKVDSRSMPFGRAPITLEMENVFLTGDTQQFIYSLANRTGLRAAGIPPMLINPRGHPTGPPVILLNGTPITSILGPTIGNNPRDDQYRALQSINIFTIERVEVIKSMIPLLGEAGRFGAINIITKVGQYVASNEKPYQEFQLKGLEELQSVPNPLYDFPSTTLYWNPEVKISPNQTSTTLKFKLPENSEPFWVIVNGINASGEPVSGRFLINQKNLGSN</sequence>
<dbReference type="SUPFAM" id="SSF56935">
    <property type="entry name" value="Porins"/>
    <property type="match status" value="1"/>
</dbReference>
<dbReference type="InterPro" id="IPR037066">
    <property type="entry name" value="Plug_dom_sf"/>
</dbReference>
<dbReference type="Gene3D" id="2.170.130.10">
    <property type="entry name" value="TonB-dependent receptor, plug domain"/>
    <property type="match status" value="1"/>
</dbReference>
<protein>
    <submittedName>
        <fullName evidence="1">Carboxypeptidase-like regulatory domain-containing protein</fullName>
    </submittedName>
</protein>
<comment type="caution">
    <text evidence="1">The sequence shown here is derived from an EMBL/GenBank/DDBJ whole genome shotgun (WGS) entry which is preliminary data.</text>
</comment>
<organism evidence="1 2">
    <name type="scientific">Algoriphagus pacificus</name>
    <dbReference type="NCBI Taxonomy" id="2811234"/>
    <lineage>
        <taxon>Bacteria</taxon>
        <taxon>Pseudomonadati</taxon>
        <taxon>Bacteroidota</taxon>
        <taxon>Cytophagia</taxon>
        <taxon>Cytophagales</taxon>
        <taxon>Cyclobacteriaceae</taxon>
        <taxon>Algoriphagus</taxon>
    </lineage>
</organism>